<proteinExistence type="predicted"/>
<keyword evidence="2" id="KW-0285">Flavoprotein</keyword>
<dbReference type="PANTHER" id="PTHR39201">
    <property type="entry name" value="EXPORTED PROTEIN-RELATED"/>
    <property type="match status" value="1"/>
</dbReference>
<dbReference type="GO" id="GO:0009055">
    <property type="term" value="F:electron transfer activity"/>
    <property type="evidence" value="ECO:0007669"/>
    <property type="project" value="InterPro"/>
</dbReference>
<evidence type="ECO:0000313" key="6">
    <source>
        <dbReference type="EMBL" id="SKA60826.1"/>
    </source>
</evidence>
<evidence type="ECO:0000256" key="1">
    <source>
        <dbReference type="ARBA" id="ARBA00001917"/>
    </source>
</evidence>
<evidence type="ECO:0000313" key="7">
    <source>
        <dbReference type="Proteomes" id="UP000242432"/>
    </source>
</evidence>
<evidence type="ECO:0000256" key="2">
    <source>
        <dbReference type="ARBA" id="ARBA00022630"/>
    </source>
</evidence>
<dbReference type="Gene3D" id="3.40.50.360">
    <property type="match status" value="1"/>
</dbReference>
<dbReference type="EMBL" id="FUXX01000012">
    <property type="protein sequence ID" value="SKA60826.1"/>
    <property type="molecule type" value="Genomic_DNA"/>
</dbReference>
<evidence type="ECO:0000256" key="3">
    <source>
        <dbReference type="ARBA" id="ARBA00022643"/>
    </source>
</evidence>
<dbReference type="InterPro" id="IPR029039">
    <property type="entry name" value="Flavoprotein-like_sf"/>
</dbReference>
<comment type="cofactor">
    <cofactor evidence="1">
        <name>FMN</name>
        <dbReference type="ChEBI" id="CHEBI:58210"/>
    </cofactor>
</comment>
<dbReference type="SUPFAM" id="SSF52218">
    <property type="entry name" value="Flavoproteins"/>
    <property type="match status" value="1"/>
</dbReference>
<accession>A0A1T4V7F9</accession>
<feature type="domain" description="Flavodoxin-like" evidence="5">
    <location>
        <begin position="32"/>
        <end position="185"/>
    </location>
</feature>
<dbReference type="InterPro" id="IPR008254">
    <property type="entry name" value="Flavodoxin/NO_synth"/>
</dbReference>
<dbReference type="Proteomes" id="UP000242432">
    <property type="component" value="Unassembled WGS sequence"/>
</dbReference>
<dbReference type="RefSeq" id="WP_078928477.1">
    <property type="nucleotide sequence ID" value="NZ_FUXX01000012.1"/>
</dbReference>
<keyword evidence="7" id="KW-1185">Reference proteome</keyword>
<evidence type="ECO:0000259" key="5">
    <source>
        <dbReference type="Pfam" id="PF12682"/>
    </source>
</evidence>
<dbReference type="PROSITE" id="PS00201">
    <property type="entry name" value="FLAVODOXIN"/>
    <property type="match status" value="1"/>
</dbReference>
<feature type="signal peptide" evidence="4">
    <location>
        <begin position="1"/>
        <end position="27"/>
    </location>
</feature>
<reference evidence="7" key="1">
    <citation type="submission" date="2017-02" db="EMBL/GenBank/DDBJ databases">
        <authorList>
            <person name="Varghese N."/>
            <person name="Submissions S."/>
        </authorList>
    </citation>
    <scope>NUCLEOTIDE SEQUENCE [LARGE SCALE GENOMIC DNA]</scope>
    <source>
        <strain evidence="7">DSM 3072</strain>
    </source>
</reference>
<dbReference type="Pfam" id="PF12682">
    <property type="entry name" value="Flavodoxin_4"/>
    <property type="match status" value="1"/>
</dbReference>
<sequence length="186" mass="20655">MSNFFVRLLSSMFAFSLIMSGSSVASAATSDTLVVYFSATGNTRAMATTISSALGADRYEIVPLEPYSEEDLNYHNESCRANSEQKDPALRPKLKALDADLTRYKTVILAYPLWWAEEPRIIDTFVESYDFSGKTVVPVCTSGGSGIEKSIENIKKNIRGKPSFKDGNRFSSHVTADEFKSWYDSL</sequence>
<name>A0A1T4V7F9_9GAMM</name>
<dbReference type="AlphaFoldDB" id="A0A1T4V7F9"/>
<keyword evidence="4" id="KW-0732">Signal</keyword>
<evidence type="ECO:0000256" key="4">
    <source>
        <dbReference type="SAM" id="SignalP"/>
    </source>
</evidence>
<gene>
    <name evidence="6" type="ORF">SAMN02745213_00957</name>
</gene>
<feature type="chain" id="PRO_5012933614" evidence="4">
    <location>
        <begin position="28"/>
        <end position="186"/>
    </location>
</feature>
<keyword evidence="3" id="KW-0288">FMN</keyword>
<dbReference type="PANTHER" id="PTHR39201:SF1">
    <property type="entry name" value="FLAVODOXIN-LIKE DOMAIN-CONTAINING PROTEIN"/>
    <property type="match status" value="1"/>
</dbReference>
<organism evidence="6 7">
    <name type="scientific">Succinivibrio dextrinosolvens DSM 3072</name>
    <dbReference type="NCBI Taxonomy" id="1123324"/>
    <lineage>
        <taxon>Bacteria</taxon>
        <taxon>Pseudomonadati</taxon>
        <taxon>Pseudomonadota</taxon>
        <taxon>Gammaproteobacteria</taxon>
        <taxon>Aeromonadales</taxon>
        <taxon>Succinivibrionaceae</taxon>
        <taxon>Succinivibrio</taxon>
    </lineage>
</organism>
<dbReference type="GO" id="GO:0010181">
    <property type="term" value="F:FMN binding"/>
    <property type="evidence" value="ECO:0007669"/>
    <property type="project" value="InterPro"/>
</dbReference>
<protein>
    <submittedName>
        <fullName evidence="6">Flavodoxin</fullName>
    </submittedName>
</protein>
<dbReference type="InterPro" id="IPR001226">
    <property type="entry name" value="Flavodoxin_CS"/>
</dbReference>